<evidence type="ECO:0000313" key="2">
    <source>
        <dbReference type="Proteomes" id="UP001151760"/>
    </source>
</evidence>
<keyword evidence="2" id="KW-1185">Reference proteome</keyword>
<dbReference type="Gene3D" id="3.30.420.10">
    <property type="entry name" value="Ribonuclease H-like superfamily/Ribonuclease H"/>
    <property type="match status" value="1"/>
</dbReference>
<accession>A0ABQ5D6E3</accession>
<reference evidence="1" key="1">
    <citation type="journal article" date="2022" name="Int. J. Mol. Sci.">
        <title>Draft Genome of Tanacetum Coccineum: Genomic Comparison of Closely Related Tanacetum-Family Plants.</title>
        <authorList>
            <person name="Yamashiro T."/>
            <person name="Shiraishi A."/>
            <person name="Nakayama K."/>
            <person name="Satake H."/>
        </authorList>
    </citation>
    <scope>NUCLEOTIDE SEQUENCE</scope>
</reference>
<organism evidence="1 2">
    <name type="scientific">Tanacetum coccineum</name>
    <dbReference type="NCBI Taxonomy" id="301880"/>
    <lineage>
        <taxon>Eukaryota</taxon>
        <taxon>Viridiplantae</taxon>
        <taxon>Streptophyta</taxon>
        <taxon>Embryophyta</taxon>
        <taxon>Tracheophyta</taxon>
        <taxon>Spermatophyta</taxon>
        <taxon>Magnoliopsida</taxon>
        <taxon>eudicotyledons</taxon>
        <taxon>Gunneridae</taxon>
        <taxon>Pentapetalae</taxon>
        <taxon>asterids</taxon>
        <taxon>campanulids</taxon>
        <taxon>Asterales</taxon>
        <taxon>Asteraceae</taxon>
        <taxon>Asteroideae</taxon>
        <taxon>Anthemideae</taxon>
        <taxon>Anthemidinae</taxon>
        <taxon>Tanacetum</taxon>
    </lineage>
</organism>
<evidence type="ECO:0000313" key="1">
    <source>
        <dbReference type="EMBL" id="GJT34504.1"/>
    </source>
</evidence>
<dbReference type="PANTHER" id="PTHR42648:SF28">
    <property type="entry name" value="TRANSPOSON-ENCODED PROTEIN WITH RIBONUCLEASE H-LIKE AND RETROVIRUS ZINC FINGER-LIKE DOMAINS"/>
    <property type="match status" value="1"/>
</dbReference>
<sequence length="343" mass="38497">MRDWLSFVLDNVKYVPELRRNLISLGTLKKDSFTVKIQSGKIKVIKGSLMVLLGTRRANCVYTLYGQVVTWMTLKGSKQLEEYQTGWKIKTGNVLDSCNQGSTQQCIESGTARHLGIAGIQQQNGLVEETNMTLLAKVCCFMIQSGLSNVFWVKDTTMSTYLVNMSPSSAIEFKTPIDMLGVFGWLASIKQRMLELVKVKCIFLGYHEGMIGYKLWSLDDGTSKVVLYKNMGFNDSEKYKKTFIGSSVGTDSVQVLQGVEFEMEPQEDHTIEVEPHGNVDHVVGSQEVQTHVLIDYHSTRDREQHSAHKLFTYKEGSNEAAFAVAVVEKIHAHESLTFNNTVA</sequence>
<dbReference type="InterPro" id="IPR036397">
    <property type="entry name" value="RNaseH_sf"/>
</dbReference>
<dbReference type="EMBL" id="BQNB010014970">
    <property type="protein sequence ID" value="GJT34504.1"/>
    <property type="molecule type" value="Genomic_DNA"/>
</dbReference>
<comment type="caution">
    <text evidence="1">The sequence shown here is derived from an EMBL/GenBank/DDBJ whole genome shotgun (WGS) entry which is preliminary data.</text>
</comment>
<dbReference type="InterPro" id="IPR012337">
    <property type="entry name" value="RNaseH-like_sf"/>
</dbReference>
<gene>
    <name evidence="1" type="ORF">Tco_0924923</name>
</gene>
<dbReference type="InterPro" id="IPR039537">
    <property type="entry name" value="Retrotran_Ty1/copia-like"/>
</dbReference>
<dbReference type="SUPFAM" id="SSF53098">
    <property type="entry name" value="Ribonuclease H-like"/>
    <property type="match status" value="1"/>
</dbReference>
<proteinExistence type="predicted"/>
<reference evidence="1" key="2">
    <citation type="submission" date="2022-01" db="EMBL/GenBank/DDBJ databases">
        <authorList>
            <person name="Yamashiro T."/>
            <person name="Shiraishi A."/>
            <person name="Satake H."/>
            <person name="Nakayama K."/>
        </authorList>
    </citation>
    <scope>NUCLEOTIDE SEQUENCE</scope>
</reference>
<name>A0ABQ5D6E3_9ASTR</name>
<dbReference type="Proteomes" id="UP001151760">
    <property type="component" value="Unassembled WGS sequence"/>
</dbReference>
<dbReference type="PANTHER" id="PTHR42648">
    <property type="entry name" value="TRANSPOSASE, PUTATIVE-RELATED"/>
    <property type="match status" value="1"/>
</dbReference>
<protein>
    <submittedName>
        <fullName evidence="1">Zinc finger, CCHC-type containing protein</fullName>
    </submittedName>
</protein>